<sequence>MSMPLFLVWFPVLILFHISGVDASPCDPPCSSVGLCSATSQVYNTTTMQMSPVYTCVCQLYFGGRTCSTPWYTDVQYMKWVTAYQVCTVVAFGIVFLWSMYEIYHVLRFYPDDRLSLVTYAFSIIAFGALCRTVLWAVDPNRIKLILPNIPYRVFFTIPVVLWFSVGLAADIYWLQKSIQIEGHKLLKVFKWALVISTICFIAALMAVTMAPNTIQTSVSKTMYLPIVRLLYNIFIILMGLLFCVTTSVLGYKLYAHTKIFRKNKTSPIPFRRMMTLVCLITAFLGAYTIITMVDLAMGTANRVIYLLLHVFYRITELGAIVCINLLFSRTINKKRMSQQPESHAISHSVQDEMFTMEEASSYEVTISRDAETDKALEAEGTP</sequence>
<dbReference type="Proteomes" id="UP000241769">
    <property type="component" value="Unassembled WGS sequence"/>
</dbReference>
<feature type="transmembrane region" description="Helical" evidence="2">
    <location>
        <begin position="276"/>
        <end position="298"/>
    </location>
</feature>
<comment type="caution">
    <text evidence="1">Lacks conserved residue(s) required for the propagation of feature annotation.</text>
</comment>
<keyword evidence="2" id="KW-1133">Transmembrane helix</keyword>
<gene>
    <name evidence="5" type="ORF">PROFUN_08740</name>
</gene>
<feature type="chain" id="PRO_5015103867" description="EGF-like domain-containing protein" evidence="3">
    <location>
        <begin position="24"/>
        <end position="383"/>
    </location>
</feature>
<dbReference type="EMBL" id="MDYQ01000115">
    <property type="protein sequence ID" value="PRP81876.1"/>
    <property type="molecule type" value="Genomic_DNA"/>
</dbReference>
<accession>A0A2P6ND31</accession>
<dbReference type="PROSITE" id="PS00022">
    <property type="entry name" value="EGF_1"/>
    <property type="match status" value="1"/>
</dbReference>
<dbReference type="FunCoup" id="A0A2P6ND31">
    <property type="interactions" value="10"/>
</dbReference>
<keyword evidence="2" id="KW-0472">Membrane</keyword>
<keyword evidence="2" id="KW-0812">Transmembrane</keyword>
<keyword evidence="6" id="KW-1185">Reference proteome</keyword>
<evidence type="ECO:0000313" key="6">
    <source>
        <dbReference type="Proteomes" id="UP000241769"/>
    </source>
</evidence>
<feature type="transmembrane region" description="Helical" evidence="2">
    <location>
        <begin position="115"/>
        <end position="138"/>
    </location>
</feature>
<proteinExistence type="predicted"/>
<reference evidence="5 6" key="1">
    <citation type="journal article" date="2018" name="Genome Biol. Evol.">
        <title>Multiple Roots of Fruiting Body Formation in Amoebozoa.</title>
        <authorList>
            <person name="Hillmann F."/>
            <person name="Forbes G."/>
            <person name="Novohradska S."/>
            <person name="Ferling I."/>
            <person name="Riege K."/>
            <person name="Groth M."/>
            <person name="Westermann M."/>
            <person name="Marz M."/>
            <person name="Spaller T."/>
            <person name="Winckler T."/>
            <person name="Schaap P."/>
            <person name="Glockner G."/>
        </authorList>
    </citation>
    <scope>NUCLEOTIDE SEQUENCE [LARGE SCALE GENOMIC DNA]</scope>
    <source>
        <strain evidence="5 6">Jena</strain>
    </source>
</reference>
<feature type="transmembrane region" description="Helical" evidence="2">
    <location>
        <begin position="83"/>
        <end position="103"/>
    </location>
</feature>
<evidence type="ECO:0000313" key="5">
    <source>
        <dbReference type="EMBL" id="PRP81876.1"/>
    </source>
</evidence>
<feature type="disulfide bond" evidence="1">
    <location>
        <begin position="58"/>
        <end position="67"/>
    </location>
</feature>
<dbReference type="InParanoid" id="A0A2P6ND31"/>
<feature type="signal peptide" evidence="3">
    <location>
        <begin position="1"/>
        <end position="23"/>
    </location>
</feature>
<feature type="transmembrane region" description="Helical" evidence="2">
    <location>
        <begin position="230"/>
        <end position="255"/>
    </location>
</feature>
<keyword evidence="1" id="KW-1015">Disulfide bond</keyword>
<evidence type="ECO:0000256" key="1">
    <source>
        <dbReference type="PROSITE-ProRule" id="PRU00076"/>
    </source>
</evidence>
<feature type="transmembrane region" description="Helical" evidence="2">
    <location>
        <begin position="150"/>
        <end position="174"/>
    </location>
</feature>
<keyword evidence="3" id="KW-0732">Signal</keyword>
<dbReference type="InterPro" id="IPR000742">
    <property type="entry name" value="EGF"/>
</dbReference>
<evidence type="ECO:0000256" key="3">
    <source>
        <dbReference type="SAM" id="SignalP"/>
    </source>
</evidence>
<keyword evidence="1" id="KW-0245">EGF-like domain</keyword>
<evidence type="ECO:0000259" key="4">
    <source>
        <dbReference type="PROSITE" id="PS50026"/>
    </source>
</evidence>
<protein>
    <recommendedName>
        <fullName evidence="4">EGF-like domain-containing protein</fullName>
    </recommendedName>
</protein>
<comment type="caution">
    <text evidence="5">The sequence shown here is derived from an EMBL/GenBank/DDBJ whole genome shotgun (WGS) entry which is preliminary data.</text>
</comment>
<dbReference type="PROSITE" id="PS50026">
    <property type="entry name" value="EGF_3"/>
    <property type="match status" value="1"/>
</dbReference>
<evidence type="ECO:0000256" key="2">
    <source>
        <dbReference type="SAM" id="Phobius"/>
    </source>
</evidence>
<feature type="disulfide bond" evidence="1">
    <location>
        <begin position="26"/>
        <end position="36"/>
    </location>
</feature>
<name>A0A2P6ND31_9EUKA</name>
<feature type="transmembrane region" description="Helical" evidence="2">
    <location>
        <begin position="186"/>
        <end position="210"/>
    </location>
</feature>
<dbReference type="AlphaFoldDB" id="A0A2P6ND31"/>
<feature type="domain" description="EGF-like" evidence="4">
    <location>
        <begin position="22"/>
        <end position="68"/>
    </location>
</feature>
<feature type="transmembrane region" description="Helical" evidence="2">
    <location>
        <begin position="304"/>
        <end position="328"/>
    </location>
</feature>
<organism evidence="5 6">
    <name type="scientific">Planoprotostelium fungivorum</name>
    <dbReference type="NCBI Taxonomy" id="1890364"/>
    <lineage>
        <taxon>Eukaryota</taxon>
        <taxon>Amoebozoa</taxon>
        <taxon>Evosea</taxon>
        <taxon>Variosea</taxon>
        <taxon>Cavosteliida</taxon>
        <taxon>Cavosteliaceae</taxon>
        <taxon>Planoprotostelium</taxon>
    </lineage>
</organism>